<comment type="caution">
    <text evidence="4">The sequence shown here is derived from an EMBL/GenBank/DDBJ whole genome shotgun (WGS) entry which is preliminary data.</text>
</comment>
<dbReference type="NCBIfam" id="TIGR03438">
    <property type="entry name" value="egtD_ergothio"/>
    <property type="match status" value="1"/>
</dbReference>
<name>A0A4R5LRF2_9GAMM</name>
<dbReference type="RefSeq" id="WP_133211397.1">
    <property type="nucleotide sequence ID" value="NZ_SMSE01000002.1"/>
</dbReference>
<dbReference type="EC" id="2.1.1.44" evidence="4"/>
<feature type="domain" description="Histidine-specific methyltransferase SAM-dependent" evidence="3">
    <location>
        <begin position="31"/>
        <end position="329"/>
    </location>
</feature>
<dbReference type="PIRSF" id="PIRSF018005">
    <property type="entry name" value="UCP018005"/>
    <property type="match status" value="1"/>
</dbReference>
<dbReference type="InterPro" id="IPR035094">
    <property type="entry name" value="EgtD"/>
</dbReference>
<protein>
    <submittedName>
        <fullName evidence="4">L-histidine N(Alpha)-methyltransferase</fullName>
        <ecNumber evidence="4">2.1.1.44</ecNumber>
    </submittedName>
</protein>
<evidence type="ECO:0000313" key="5">
    <source>
        <dbReference type="Proteomes" id="UP000295554"/>
    </source>
</evidence>
<dbReference type="Proteomes" id="UP000295554">
    <property type="component" value="Unassembled WGS sequence"/>
</dbReference>
<reference evidence="4 5" key="1">
    <citation type="submission" date="2019-03" db="EMBL/GenBank/DDBJ databases">
        <title>Seongchinamella monodicae gen. nov., sp. nov., a novel member of the Gammaproteobacteria isolated from a tidal mudflat of beach.</title>
        <authorList>
            <person name="Yang H.G."/>
            <person name="Kang J.W."/>
            <person name="Lee S.D."/>
        </authorList>
    </citation>
    <scope>NUCLEOTIDE SEQUENCE [LARGE SCALE GENOMIC DNA]</scope>
    <source>
        <strain evidence="4 5">GH4-78</strain>
    </source>
</reference>
<keyword evidence="1 4" id="KW-0489">Methyltransferase</keyword>
<dbReference type="OrthoDB" id="5289726at2"/>
<proteinExistence type="predicted"/>
<dbReference type="GO" id="GO:0052706">
    <property type="term" value="F:L-histidine N(alpha)-methyltransferase activity"/>
    <property type="evidence" value="ECO:0007669"/>
    <property type="project" value="UniProtKB-EC"/>
</dbReference>
<organism evidence="4 5">
    <name type="scientific">Seongchinamella unica</name>
    <dbReference type="NCBI Taxonomy" id="2547392"/>
    <lineage>
        <taxon>Bacteria</taxon>
        <taxon>Pseudomonadati</taxon>
        <taxon>Pseudomonadota</taxon>
        <taxon>Gammaproteobacteria</taxon>
        <taxon>Cellvibrionales</taxon>
        <taxon>Halieaceae</taxon>
        <taxon>Seongchinamella</taxon>
    </lineage>
</organism>
<dbReference type="InterPro" id="IPR051128">
    <property type="entry name" value="EgtD_Methyltrsf_superfamily"/>
</dbReference>
<evidence type="ECO:0000256" key="2">
    <source>
        <dbReference type="ARBA" id="ARBA00022679"/>
    </source>
</evidence>
<dbReference type="EMBL" id="SMSE01000002">
    <property type="protein sequence ID" value="TDG13431.1"/>
    <property type="molecule type" value="Genomic_DNA"/>
</dbReference>
<dbReference type="PANTHER" id="PTHR43397">
    <property type="entry name" value="ERGOTHIONEINE BIOSYNTHESIS PROTEIN 1"/>
    <property type="match status" value="1"/>
</dbReference>
<dbReference type="AlphaFoldDB" id="A0A4R5LRF2"/>
<evidence type="ECO:0000259" key="3">
    <source>
        <dbReference type="Pfam" id="PF10017"/>
    </source>
</evidence>
<dbReference type="InterPro" id="IPR019257">
    <property type="entry name" value="MeTrfase_dom"/>
</dbReference>
<dbReference type="InterPro" id="IPR029063">
    <property type="entry name" value="SAM-dependent_MTases_sf"/>
</dbReference>
<dbReference type="GO" id="GO:0032259">
    <property type="term" value="P:methylation"/>
    <property type="evidence" value="ECO:0007669"/>
    <property type="project" value="UniProtKB-KW"/>
</dbReference>
<dbReference type="Pfam" id="PF10017">
    <property type="entry name" value="Methyltransf_33"/>
    <property type="match status" value="1"/>
</dbReference>
<keyword evidence="2 4" id="KW-0808">Transferase</keyword>
<sequence length="331" mass="37292">MTISRQGRSSPQGDPANVHFYNAHPSAGDGRKELLEGLLQAQKRISPKWFYDERGSQLFEEITRLPEYYPTRTEVAILEEHRDDISAHCGTDCVLIEPGSGSCEKIRLLLEALRPAAYVPLDISAEFLRETALQLGTDYPWLPIRAICADFNCDWSFLKHLPPGKRVVFYPGSTIGNLTPEDARNFLQRVRRVIGEDGGIVVGVDLHKSRERLNSAYNDTSGVTADFNLNLLTRLNRELDAAFDRNNFSHCAFYNVKVQRIEMHLVSKKDQRVRCNGSYIELSAGETIHTENSYKYTIEGFAALAGLAGLALRQSWLDPDRLFSVHYLSAA</sequence>
<evidence type="ECO:0000256" key="1">
    <source>
        <dbReference type="ARBA" id="ARBA00022603"/>
    </source>
</evidence>
<dbReference type="SUPFAM" id="SSF53335">
    <property type="entry name" value="S-adenosyl-L-methionine-dependent methyltransferases"/>
    <property type="match status" value="1"/>
</dbReference>
<accession>A0A4R5LRF2</accession>
<evidence type="ECO:0000313" key="4">
    <source>
        <dbReference type="EMBL" id="TDG13431.1"/>
    </source>
</evidence>
<dbReference type="Gene3D" id="3.40.50.150">
    <property type="entry name" value="Vaccinia Virus protein VP39"/>
    <property type="match status" value="1"/>
</dbReference>
<gene>
    <name evidence="4" type="primary">egtD</name>
    <name evidence="4" type="ORF">E2F43_07780</name>
</gene>
<dbReference type="PANTHER" id="PTHR43397:SF1">
    <property type="entry name" value="ERGOTHIONEINE BIOSYNTHESIS PROTEIN 1"/>
    <property type="match status" value="1"/>
</dbReference>
<keyword evidence="5" id="KW-1185">Reference proteome</keyword>
<dbReference type="InterPro" id="IPR017804">
    <property type="entry name" value="MeTrfase_EgtD-like"/>
</dbReference>